<dbReference type="AlphaFoldDB" id="A0AAD9ZRM0"/>
<dbReference type="FunFam" id="3.40.50.300:FF:001091">
    <property type="entry name" value="Probable disease resistance protein At1g61300"/>
    <property type="match status" value="1"/>
</dbReference>
<organism evidence="8 9">
    <name type="scientific">Dipteronia sinensis</name>
    <dbReference type="NCBI Taxonomy" id="43782"/>
    <lineage>
        <taxon>Eukaryota</taxon>
        <taxon>Viridiplantae</taxon>
        <taxon>Streptophyta</taxon>
        <taxon>Embryophyta</taxon>
        <taxon>Tracheophyta</taxon>
        <taxon>Spermatophyta</taxon>
        <taxon>Magnoliopsida</taxon>
        <taxon>eudicotyledons</taxon>
        <taxon>Gunneridae</taxon>
        <taxon>Pentapetalae</taxon>
        <taxon>rosids</taxon>
        <taxon>malvids</taxon>
        <taxon>Sapindales</taxon>
        <taxon>Sapindaceae</taxon>
        <taxon>Hippocastanoideae</taxon>
        <taxon>Acereae</taxon>
        <taxon>Dipteronia</taxon>
    </lineage>
</organism>
<dbReference type="EMBL" id="JANJYJ010000009">
    <property type="protein sequence ID" value="KAK3188556.1"/>
    <property type="molecule type" value="Genomic_DNA"/>
</dbReference>
<keyword evidence="2" id="KW-0547">Nucleotide-binding</keyword>
<keyword evidence="9" id="KW-1185">Reference proteome</keyword>
<dbReference type="GO" id="GO:0043531">
    <property type="term" value="F:ADP binding"/>
    <property type="evidence" value="ECO:0007669"/>
    <property type="project" value="InterPro"/>
</dbReference>
<dbReference type="Pfam" id="PF18052">
    <property type="entry name" value="Rx_N"/>
    <property type="match status" value="1"/>
</dbReference>
<dbReference type="InterPro" id="IPR058922">
    <property type="entry name" value="WHD_DRP"/>
</dbReference>
<dbReference type="InterPro" id="IPR027417">
    <property type="entry name" value="P-loop_NTPase"/>
</dbReference>
<dbReference type="PANTHER" id="PTHR36766">
    <property type="entry name" value="PLANT BROAD-SPECTRUM MILDEW RESISTANCE PROTEIN RPW8"/>
    <property type="match status" value="1"/>
</dbReference>
<dbReference type="PANTHER" id="PTHR36766:SF51">
    <property type="entry name" value="DISEASE RESISTANCE RPP13-LIKE PROTEIN 1"/>
    <property type="match status" value="1"/>
</dbReference>
<dbReference type="Pfam" id="PF23559">
    <property type="entry name" value="WHD_DRP"/>
    <property type="match status" value="1"/>
</dbReference>
<dbReference type="InterPro" id="IPR036388">
    <property type="entry name" value="WH-like_DNA-bd_sf"/>
</dbReference>
<dbReference type="SUPFAM" id="SSF52540">
    <property type="entry name" value="P-loop containing nucleoside triphosphate hydrolases"/>
    <property type="match status" value="1"/>
</dbReference>
<dbReference type="InterPro" id="IPR041118">
    <property type="entry name" value="Rx_N"/>
</dbReference>
<evidence type="ECO:0000313" key="9">
    <source>
        <dbReference type="Proteomes" id="UP001281410"/>
    </source>
</evidence>
<keyword evidence="4" id="KW-0067">ATP-binding</keyword>
<comment type="caution">
    <text evidence="8">The sequence shown here is derived from an EMBL/GenBank/DDBJ whole genome shotgun (WGS) entry which is preliminary data.</text>
</comment>
<keyword evidence="3" id="KW-0611">Plant defense</keyword>
<evidence type="ECO:0000259" key="5">
    <source>
        <dbReference type="Pfam" id="PF00931"/>
    </source>
</evidence>
<feature type="domain" description="Disease resistance protein winged helix" evidence="7">
    <location>
        <begin position="452"/>
        <end position="520"/>
    </location>
</feature>
<dbReference type="PRINTS" id="PR00364">
    <property type="entry name" value="DISEASERSIST"/>
</dbReference>
<dbReference type="GO" id="GO:0005524">
    <property type="term" value="F:ATP binding"/>
    <property type="evidence" value="ECO:0007669"/>
    <property type="project" value="UniProtKB-KW"/>
</dbReference>
<dbReference type="Gene3D" id="1.20.5.4130">
    <property type="match status" value="1"/>
</dbReference>
<name>A0AAD9ZRM0_9ROSI</name>
<accession>A0AAD9ZRM0</accession>
<evidence type="ECO:0000259" key="7">
    <source>
        <dbReference type="Pfam" id="PF23559"/>
    </source>
</evidence>
<dbReference type="GO" id="GO:0006952">
    <property type="term" value="P:defense response"/>
    <property type="evidence" value="ECO:0007669"/>
    <property type="project" value="UniProtKB-KW"/>
</dbReference>
<dbReference type="InterPro" id="IPR042197">
    <property type="entry name" value="Apaf_helical"/>
</dbReference>
<dbReference type="Gene3D" id="1.10.8.430">
    <property type="entry name" value="Helical domain of apoptotic protease-activating factors"/>
    <property type="match status" value="1"/>
</dbReference>
<keyword evidence="1" id="KW-0677">Repeat</keyword>
<dbReference type="Pfam" id="PF00931">
    <property type="entry name" value="NB-ARC"/>
    <property type="match status" value="1"/>
</dbReference>
<sequence>MPIGELFLSAFLQVLFQRLMSPDLLQFARREGLRPTLKKWERKLKIIESVLNDAEEKQLTDSNVKMWLDDLQDLAYDVEDILDEFATEARRRKLVMPTHDHHHQGASSSTNKVRGVFTACCFNTSNWSPTAIKFNISMNSKINAITSRMEELYNQKSDFGLKEIGGKASSTSTAAVVRPPTTCLPTEFAVYGRDEEKAKVLEMVLSHEGPSDANFGVVPIVGMGGLGKTTLAREVYNDQAVNDFEPKAWVCVSDVFDVLGISKAILESITSKSCDLKDLNQVQLQLKDVLVGKKFLLVLDDVWSKDYNLWETLRSPFKVGAPGSKIIVTTRSAEVALTMGPGPVGYYNLKLLSDEDCWSVFKKHAFQNSDINAIRNLELIRDRVVQKCRGLPLAARTLGGLLCSKQGDDEWEDILNSAIWDLSDENGILPVLKLSYHHLPSHLKRCFAFCAIMPKDYDFNKKDLVLLWMAEGLIQKRNDNKQLEELGGRYFNELLSRSIFQQSVSNVSKFVMHDLINDLAQWASGKTSFSLEANDEKNKHMKMSEKARHFSFISTHYNDKAKFEVLRKVERLRTFLAITPSNNYYIFYISVMVLSDLLLKFKKLRALS</sequence>
<protein>
    <recommendedName>
        <fullName evidence="10">Disease resistance RPP13-like protein 1</fullName>
    </recommendedName>
</protein>
<dbReference type="Gene3D" id="3.40.50.300">
    <property type="entry name" value="P-loop containing nucleotide triphosphate hydrolases"/>
    <property type="match status" value="1"/>
</dbReference>
<evidence type="ECO:0000256" key="2">
    <source>
        <dbReference type="ARBA" id="ARBA00022741"/>
    </source>
</evidence>
<dbReference type="InterPro" id="IPR002182">
    <property type="entry name" value="NB-ARC"/>
</dbReference>
<proteinExistence type="predicted"/>
<evidence type="ECO:0000259" key="6">
    <source>
        <dbReference type="Pfam" id="PF18052"/>
    </source>
</evidence>
<feature type="domain" description="NB-ARC" evidence="5">
    <location>
        <begin position="213"/>
        <end position="369"/>
    </location>
</feature>
<dbReference type="Proteomes" id="UP001281410">
    <property type="component" value="Unassembled WGS sequence"/>
</dbReference>
<evidence type="ECO:0000256" key="1">
    <source>
        <dbReference type="ARBA" id="ARBA00022737"/>
    </source>
</evidence>
<evidence type="ECO:0000256" key="4">
    <source>
        <dbReference type="ARBA" id="ARBA00022840"/>
    </source>
</evidence>
<dbReference type="FunFam" id="1.10.10.10:FF:000322">
    <property type="entry name" value="Probable disease resistance protein At1g63360"/>
    <property type="match status" value="1"/>
</dbReference>
<gene>
    <name evidence="8" type="ORF">Dsin_028117</name>
</gene>
<feature type="domain" description="Disease resistance N-terminal" evidence="6">
    <location>
        <begin position="7"/>
        <end position="103"/>
    </location>
</feature>
<evidence type="ECO:0000256" key="3">
    <source>
        <dbReference type="ARBA" id="ARBA00022821"/>
    </source>
</evidence>
<evidence type="ECO:0000313" key="8">
    <source>
        <dbReference type="EMBL" id="KAK3188556.1"/>
    </source>
</evidence>
<evidence type="ECO:0008006" key="10">
    <source>
        <dbReference type="Google" id="ProtNLM"/>
    </source>
</evidence>
<dbReference type="Gene3D" id="1.10.10.10">
    <property type="entry name" value="Winged helix-like DNA-binding domain superfamily/Winged helix DNA-binding domain"/>
    <property type="match status" value="1"/>
</dbReference>
<reference evidence="8" key="1">
    <citation type="journal article" date="2023" name="Plant J.">
        <title>Genome sequences and population genomics provide insights into the demographic history, inbreeding, and mutation load of two 'living fossil' tree species of Dipteronia.</title>
        <authorList>
            <person name="Feng Y."/>
            <person name="Comes H.P."/>
            <person name="Chen J."/>
            <person name="Zhu S."/>
            <person name="Lu R."/>
            <person name="Zhang X."/>
            <person name="Li P."/>
            <person name="Qiu J."/>
            <person name="Olsen K.M."/>
            <person name="Qiu Y."/>
        </authorList>
    </citation>
    <scope>NUCLEOTIDE SEQUENCE</scope>
    <source>
        <strain evidence="8">NBL</strain>
    </source>
</reference>